<evidence type="ECO:0000256" key="1">
    <source>
        <dbReference type="SAM" id="MobiDB-lite"/>
    </source>
</evidence>
<dbReference type="EMBL" id="RYFI01000036">
    <property type="protein sequence ID" value="RXF67202.1"/>
    <property type="molecule type" value="Genomic_DNA"/>
</dbReference>
<feature type="region of interest" description="Disordered" evidence="1">
    <location>
        <begin position="165"/>
        <end position="192"/>
    </location>
</feature>
<accession>A0A4V1KHH4</accession>
<protein>
    <recommendedName>
        <fullName evidence="2">DUF5681 domain-containing protein</fullName>
    </recommendedName>
</protein>
<reference evidence="3 4" key="1">
    <citation type="submission" date="2018-12" db="EMBL/GenBank/DDBJ databases">
        <title>bacterium Hansschlegelia zhihuaiae S113.</title>
        <authorList>
            <person name="He J."/>
        </authorList>
    </citation>
    <scope>NUCLEOTIDE SEQUENCE [LARGE SCALE GENOMIC DNA]</scope>
    <source>
        <strain evidence="3 4">S 113</strain>
    </source>
</reference>
<evidence type="ECO:0000313" key="4">
    <source>
        <dbReference type="Proteomes" id="UP000289708"/>
    </source>
</evidence>
<comment type="caution">
    <text evidence="3">The sequence shown here is derived from an EMBL/GenBank/DDBJ whole genome shotgun (WGS) entry which is preliminary data.</text>
</comment>
<dbReference type="OrthoDB" id="2086138at2"/>
<dbReference type="RefSeq" id="WP_128779521.1">
    <property type="nucleotide sequence ID" value="NZ_RYFI01000036.1"/>
</dbReference>
<keyword evidence="4" id="KW-1185">Reference proteome</keyword>
<dbReference type="AlphaFoldDB" id="A0A4V1KHH4"/>
<proteinExistence type="predicted"/>
<organism evidence="3 4">
    <name type="scientific">Hansschlegelia zhihuaiae</name>
    <dbReference type="NCBI Taxonomy" id="405005"/>
    <lineage>
        <taxon>Bacteria</taxon>
        <taxon>Pseudomonadati</taxon>
        <taxon>Pseudomonadota</taxon>
        <taxon>Alphaproteobacteria</taxon>
        <taxon>Hyphomicrobiales</taxon>
        <taxon>Methylopilaceae</taxon>
        <taxon>Hansschlegelia</taxon>
    </lineage>
</organism>
<gene>
    <name evidence="3" type="ORF">EK403_21590</name>
</gene>
<dbReference type="Proteomes" id="UP000289708">
    <property type="component" value="Unassembled WGS sequence"/>
</dbReference>
<dbReference type="Pfam" id="PF18932">
    <property type="entry name" value="DUF5681"/>
    <property type="match status" value="1"/>
</dbReference>
<sequence>MSTQAAAHIKASKNPLDQARQALYRKVDVKSHGSVQKQPWILAYFSQINTEAAKGDVKAIGEQRRFMQRLDGRGALLESSNKTELTAIQKREQEHDRDTKACVKMVVGLSERLRPHVIAEIERDYGPVRGADHVLPDLISGPIYELYRAEIDSFRKCLRPRDPAVGYGRPPVHSQIRKGQSGNPSGRPKRQDDAWSAFRAGLVKCVAVTIDGTPVPKTTVYVSCVQLCQQAIKGDAAARRLVRDLIGMLDDKGLLSPPEKRRRKRRPSLTIGRHEELLELVVEAIREMIPDVWDSLKRAILKRNGFSTDAPAMA</sequence>
<evidence type="ECO:0000313" key="3">
    <source>
        <dbReference type="EMBL" id="RXF67202.1"/>
    </source>
</evidence>
<name>A0A4V1KHH4_9HYPH</name>
<feature type="domain" description="DUF5681" evidence="2">
    <location>
        <begin position="173"/>
        <end position="246"/>
    </location>
</feature>
<dbReference type="InterPro" id="IPR043736">
    <property type="entry name" value="DUF5681"/>
</dbReference>
<evidence type="ECO:0000259" key="2">
    <source>
        <dbReference type="Pfam" id="PF18932"/>
    </source>
</evidence>